<keyword evidence="3" id="KW-1185">Reference proteome</keyword>
<organism evidence="2 3">
    <name type="scientific">Bodo saltans</name>
    <name type="common">Flagellated protozoan</name>
    <dbReference type="NCBI Taxonomy" id="75058"/>
    <lineage>
        <taxon>Eukaryota</taxon>
        <taxon>Discoba</taxon>
        <taxon>Euglenozoa</taxon>
        <taxon>Kinetoplastea</taxon>
        <taxon>Metakinetoplastina</taxon>
        <taxon>Eubodonida</taxon>
        <taxon>Bodonidae</taxon>
        <taxon>Bodo</taxon>
    </lineage>
</organism>
<feature type="region of interest" description="Disordered" evidence="1">
    <location>
        <begin position="693"/>
        <end position="753"/>
    </location>
</feature>
<dbReference type="EMBL" id="CYKH01002143">
    <property type="protein sequence ID" value="CUG93318.1"/>
    <property type="molecule type" value="Genomic_DNA"/>
</dbReference>
<feature type="region of interest" description="Disordered" evidence="1">
    <location>
        <begin position="790"/>
        <end position="843"/>
    </location>
</feature>
<protein>
    <recommendedName>
        <fullName evidence="4">PH domain-containing protein</fullName>
    </recommendedName>
</protein>
<sequence length="1007" mass="107545">MYVATSRQMQGLKDKVKRKLRIFNAMSSYERRHTRIRIRNGNEMTVQLFRSDSIHDEDIIAYYDLRTLQNVKNISIKQDEALPYLSFRDEEENSGGGGVAVTELVFGDIGLRLEFEESVSDGAHHRHGSGFGGGAGPGGGAGIGGIGGNGAAAELASKIWSPFDRVASAVVNEMNADGNTDASPNRSGKAGSAAGLGTGEGKSSKKLQKKLERKGKAVSLHLVFPTVQVREEWGHWFRVLMRHLELQRIAEQEIDPVTAMPIDPVDSEFVQRITDVRTSTLASAPFLKAVKDLTTKFMNLDIPAVGTLEPPNKGRLQARVPGYDHIGHYELSAWVQSGEIVLTPYRPKESIAKSLLNFHHTFRDAALRNAEASGGGGASSSSKEAVRKIRLTDMTLIRAASPWSCEFQIVLLNHSYASSQSAGVRGGGGNLNSGEVAWHFVAPNAEERKNFVEWLRLVKGRGTKSQTEAETYPYQFQGRTEGGGAEGDGDEFPSGELGEDFLFLDSHEGQRRRRLLKELQSSTAMELATAAAAAAVAKRERELEDAEHEDDDEGDLENVSFSSSVARSRRRSRSVSVVDAAANSAAAAAIAAAASAKEEAERQRKQHLTIMDLEYQAFRELREPYPSPRSDDTVHSVRRFSYFPGHRESIVSAYLDDVCAVHLVGRGERAGLVRSTAERTKAKRHWAYAEAARLRSPKGSAASPSSSPLGNGSVRNRRGSSLLTPNNDGGGLSSSSFALASPHGGSGGGSFSAFDHNHHLHHASSMDSMSTDAHPVERSILVQQLLVKRSSNNNRGGGPAASSAATSPTSGGGGSRRDTSPSVTKGNMQPPKKATTNSATDVAPLVATTSTSSPHQRRASFAFDAPMFASPVASRNSSFASAPGGWTAAASSGTHATSTAPRKGSYFGDTPRAVGGVVSPPSSSSASGSGKGGGAPTGPYRNNVHANTNNSSTKPQKTQAANTSANHNYHHRDPHLTTTPRPILKPGAFSSNLIATPKKKLTTAFPS</sequence>
<feature type="compositionally biased region" description="Acidic residues" evidence="1">
    <location>
        <begin position="543"/>
        <end position="556"/>
    </location>
</feature>
<feature type="compositionally biased region" description="Low complexity" evidence="1">
    <location>
        <begin position="697"/>
        <end position="713"/>
    </location>
</feature>
<feature type="compositionally biased region" description="Polar residues" evidence="1">
    <location>
        <begin position="177"/>
        <end position="186"/>
    </location>
</feature>
<feature type="region of interest" description="Disordered" evidence="1">
    <location>
        <begin position="177"/>
        <end position="210"/>
    </location>
</feature>
<feature type="compositionally biased region" description="Low complexity" evidence="1">
    <location>
        <begin position="880"/>
        <end position="900"/>
    </location>
</feature>
<dbReference type="AlphaFoldDB" id="A0A0S4JW12"/>
<evidence type="ECO:0008006" key="4">
    <source>
        <dbReference type="Google" id="ProtNLM"/>
    </source>
</evidence>
<accession>A0A0S4JW12</accession>
<feature type="compositionally biased region" description="Low complexity" evidence="1">
    <location>
        <begin position="790"/>
        <end position="809"/>
    </location>
</feature>
<evidence type="ECO:0000313" key="3">
    <source>
        <dbReference type="Proteomes" id="UP000051952"/>
    </source>
</evidence>
<feature type="region of interest" description="Disordered" evidence="1">
    <location>
        <begin position="875"/>
        <end position="1007"/>
    </location>
</feature>
<feature type="compositionally biased region" description="Polar residues" evidence="1">
    <location>
        <begin position="944"/>
        <end position="967"/>
    </location>
</feature>
<feature type="region of interest" description="Disordered" evidence="1">
    <location>
        <begin position="538"/>
        <end position="563"/>
    </location>
</feature>
<dbReference type="VEuPathDB" id="TriTrypDB:BSAL_42040"/>
<gene>
    <name evidence="2" type="ORF">BSAL_42040</name>
</gene>
<evidence type="ECO:0000313" key="2">
    <source>
        <dbReference type="EMBL" id="CUG93318.1"/>
    </source>
</evidence>
<proteinExistence type="predicted"/>
<reference evidence="3" key="1">
    <citation type="submission" date="2015-09" db="EMBL/GenBank/DDBJ databases">
        <authorList>
            <consortium name="Pathogen Informatics"/>
        </authorList>
    </citation>
    <scope>NUCLEOTIDE SEQUENCE [LARGE SCALE GENOMIC DNA]</scope>
    <source>
        <strain evidence="3">Lake Konstanz</strain>
    </source>
</reference>
<feature type="compositionally biased region" description="Low complexity" evidence="1">
    <location>
        <begin position="913"/>
        <end position="928"/>
    </location>
</feature>
<name>A0A0S4JW12_BODSA</name>
<dbReference type="Proteomes" id="UP000051952">
    <property type="component" value="Unassembled WGS sequence"/>
</dbReference>
<evidence type="ECO:0000256" key="1">
    <source>
        <dbReference type="SAM" id="MobiDB-lite"/>
    </source>
</evidence>